<gene>
    <name evidence="2" type="ORF">ANIA_01415</name>
</gene>
<keyword evidence="3" id="KW-1185">Reference proteome</keyword>
<dbReference type="Proteomes" id="UP000000560">
    <property type="component" value="Chromosome VII"/>
</dbReference>
<reference evidence="3" key="2">
    <citation type="journal article" date="2009" name="Fungal Genet. Biol.">
        <title>The 2008 update of the Aspergillus nidulans genome annotation: a community effort.</title>
        <authorList>
            <person name="Wortman J.R."/>
            <person name="Gilsenan J.M."/>
            <person name="Joardar V."/>
            <person name="Deegan J."/>
            <person name="Clutterbuck J."/>
            <person name="Andersen M.R."/>
            <person name="Archer D."/>
            <person name="Bencina M."/>
            <person name="Braus G."/>
            <person name="Coutinho P."/>
            <person name="von Dohren H."/>
            <person name="Doonan J."/>
            <person name="Driessen A.J."/>
            <person name="Durek P."/>
            <person name="Espeso E."/>
            <person name="Fekete E."/>
            <person name="Flipphi M."/>
            <person name="Estrada C.G."/>
            <person name="Geysens S."/>
            <person name="Goldman G."/>
            <person name="de Groot P.W."/>
            <person name="Hansen K."/>
            <person name="Harris S.D."/>
            <person name="Heinekamp T."/>
            <person name="Helmstaedt K."/>
            <person name="Henrissat B."/>
            <person name="Hofmann G."/>
            <person name="Homan T."/>
            <person name="Horio T."/>
            <person name="Horiuchi H."/>
            <person name="James S."/>
            <person name="Jones M."/>
            <person name="Karaffa L."/>
            <person name="Karanyi Z."/>
            <person name="Kato M."/>
            <person name="Keller N."/>
            <person name="Kelly D.E."/>
            <person name="Kiel J.A."/>
            <person name="Kim J.M."/>
            <person name="van der Klei I.J."/>
            <person name="Klis F.M."/>
            <person name="Kovalchuk A."/>
            <person name="Krasevec N."/>
            <person name="Kubicek C.P."/>
            <person name="Liu B."/>
            <person name="Maccabe A."/>
            <person name="Meyer V."/>
            <person name="Mirabito P."/>
            <person name="Miskei M."/>
            <person name="Mos M."/>
            <person name="Mullins J."/>
            <person name="Nelson D.R."/>
            <person name="Nielsen J."/>
            <person name="Oakley B.R."/>
            <person name="Osmani S.A."/>
            <person name="Pakula T."/>
            <person name="Paszewski A."/>
            <person name="Paulsen I."/>
            <person name="Pilsyk S."/>
            <person name="Pocsi I."/>
            <person name="Punt P.J."/>
            <person name="Ram A.F."/>
            <person name="Ren Q."/>
            <person name="Robellet X."/>
            <person name="Robson G."/>
            <person name="Seiboth B."/>
            <person name="van Solingen P."/>
            <person name="Specht T."/>
            <person name="Sun J."/>
            <person name="Taheri-Talesh N."/>
            <person name="Takeshita N."/>
            <person name="Ussery D."/>
            <person name="vanKuyk P.A."/>
            <person name="Visser H."/>
            <person name="van de Vondervoort P.J."/>
            <person name="de Vries R.P."/>
            <person name="Walton J."/>
            <person name="Xiang X."/>
            <person name="Xiong Y."/>
            <person name="Zeng A.P."/>
            <person name="Brandt B.W."/>
            <person name="Cornell M.J."/>
            <person name="van den Hondel C.A."/>
            <person name="Visser J."/>
            <person name="Oliver S.G."/>
            <person name="Turner G."/>
        </authorList>
    </citation>
    <scope>GENOME REANNOTATION</scope>
    <source>
        <strain evidence="3">FGSC A4 / ATCC 38163 / CBS 112.46 / NRRL 194 / M139</strain>
    </source>
</reference>
<evidence type="ECO:0000256" key="1">
    <source>
        <dbReference type="SAM" id="MobiDB-lite"/>
    </source>
</evidence>
<proteinExistence type="predicted"/>
<sequence length="134" mass="15057">MPQKDARRQWKRRMRRGLSLPEGPAALSDREKAALDPDKLVDHFSFRGAKRGQALAKESQHSSILHLLHRQPTSAARFNLCRRFQRNSPEEPEGKLIRLTADGSTPGDDPIGRLFLVPHSSQSLDGHSRLPGVH</sequence>
<dbReference type="RefSeq" id="XP_659019.1">
    <property type="nucleotide sequence ID" value="XM_653927.1"/>
</dbReference>
<organism evidence="2 3">
    <name type="scientific">Emericella nidulans (strain FGSC A4 / ATCC 38163 / CBS 112.46 / NRRL 194 / M139)</name>
    <name type="common">Aspergillus nidulans</name>
    <dbReference type="NCBI Taxonomy" id="227321"/>
    <lineage>
        <taxon>Eukaryota</taxon>
        <taxon>Fungi</taxon>
        <taxon>Dikarya</taxon>
        <taxon>Ascomycota</taxon>
        <taxon>Pezizomycotina</taxon>
        <taxon>Eurotiomycetes</taxon>
        <taxon>Eurotiomycetidae</taxon>
        <taxon>Eurotiales</taxon>
        <taxon>Aspergillaceae</taxon>
        <taxon>Aspergillus</taxon>
        <taxon>Aspergillus subgen. Nidulantes</taxon>
    </lineage>
</organism>
<accession>Q5BDG5</accession>
<dbReference type="InParanoid" id="Q5BDG5"/>
<dbReference type="AlphaFoldDB" id="Q5BDG5"/>
<accession>C8VM28</accession>
<dbReference type="KEGG" id="ani:ANIA_01415"/>
<protein>
    <submittedName>
        <fullName evidence="2">Uncharacterized protein</fullName>
    </submittedName>
</protein>
<feature type="region of interest" description="Disordered" evidence="1">
    <location>
        <begin position="1"/>
        <end position="26"/>
    </location>
</feature>
<dbReference type="EMBL" id="BN001307">
    <property type="protein sequence ID" value="CBF84812.1"/>
    <property type="molecule type" value="Genomic_DNA"/>
</dbReference>
<dbReference type="HOGENOM" id="CLU_1896183_0_0_1"/>
<evidence type="ECO:0000313" key="2">
    <source>
        <dbReference type="EMBL" id="CBF84812.1"/>
    </source>
</evidence>
<reference evidence="3" key="1">
    <citation type="journal article" date="2005" name="Nature">
        <title>Sequencing of Aspergillus nidulans and comparative analysis with A. fumigatus and A. oryzae.</title>
        <authorList>
            <person name="Galagan J.E."/>
            <person name="Calvo S.E."/>
            <person name="Cuomo C."/>
            <person name="Ma L.J."/>
            <person name="Wortman J.R."/>
            <person name="Batzoglou S."/>
            <person name="Lee S.I."/>
            <person name="Basturkmen M."/>
            <person name="Spevak C.C."/>
            <person name="Clutterbuck J."/>
            <person name="Kapitonov V."/>
            <person name="Jurka J."/>
            <person name="Scazzocchio C."/>
            <person name="Farman M."/>
            <person name="Butler J."/>
            <person name="Purcell S."/>
            <person name="Harris S."/>
            <person name="Braus G.H."/>
            <person name="Draht O."/>
            <person name="Busch S."/>
            <person name="D'Enfert C."/>
            <person name="Bouchier C."/>
            <person name="Goldman G.H."/>
            <person name="Bell-Pedersen D."/>
            <person name="Griffiths-Jones S."/>
            <person name="Doonan J.H."/>
            <person name="Yu J."/>
            <person name="Vienken K."/>
            <person name="Pain A."/>
            <person name="Freitag M."/>
            <person name="Selker E.U."/>
            <person name="Archer D.B."/>
            <person name="Penalva M.A."/>
            <person name="Oakley B.R."/>
            <person name="Momany M."/>
            <person name="Tanaka T."/>
            <person name="Kumagai T."/>
            <person name="Asai K."/>
            <person name="Machida M."/>
            <person name="Nierman W.C."/>
            <person name="Denning D.W."/>
            <person name="Caddick M."/>
            <person name="Hynes M."/>
            <person name="Paoletti M."/>
            <person name="Fischer R."/>
            <person name="Miller B."/>
            <person name="Dyer P."/>
            <person name="Sachs M.S."/>
            <person name="Osmani S.A."/>
            <person name="Birren B.W."/>
        </authorList>
    </citation>
    <scope>NUCLEOTIDE SEQUENCE [LARGE SCALE GENOMIC DNA]</scope>
    <source>
        <strain evidence="3">FGSC A4 / ATCC 38163 / CBS 112.46 / NRRL 194 / M139</strain>
    </source>
</reference>
<name>Q5BDG5_EMENI</name>
<dbReference type="GeneID" id="2875497"/>
<evidence type="ECO:0000313" key="3">
    <source>
        <dbReference type="Proteomes" id="UP000000560"/>
    </source>
</evidence>